<feature type="transmembrane region" description="Helical" evidence="1">
    <location>
        <begin position="146"/>
        <end position="164"/>
    </location>
</feature>
<dbReference type="AlphaFoldDB" id="A0A369Q5H1"/>
<feature type="transmembrane region" description="Helical" evidence="1">
    <location>
        <begin position="70"/>
        <end position="93"/>
    </location>
</feature>
<dbReference type="OrthoDB" id="6383392at2"/>
<gene>
    <name evidence="2" type="ORF">HME9302_00927</name>
</gene>
<dbReference type="RefSeq" id="WP_147270762.1">
    <property type="nucleotide sequence ID" value="NZ_QBKA01000002.1"/>
</dbReference>
<dbReference type="EMBL" id="QBKA01000002">
    <property type="protein sequence ID" value="RDC59732.1"/>
    <property type="molecule type" value="Genomic_DNA"/>
</dbReference>
<evidence type="ECO:0000313" key="3">
    <source>
        <dbReference type="Proteomes" id="UP000253727"/>
    </source>
</evidence>
<keyword evidence="1" id="KW-0472">Membrane</keyword>
<feature type="transmembrane region" description="Helical" evidence="1">
    <location>
        <begin position="176"/>
        <end position="195"/>
    </location>
</feature>
<dbReference type="Proteomes" id="UP000253727">
    <property type="component" value="Unassembled WGS sequence"/>
</dbReference>
<evidence type="ECO:0008006" key="4">
    <source>
        <dbReference type="Google" id="ProtNLM"/>
    </source>
</evidence>
<evidence type="ECO:0000256" key="1">
    <source>
        <dbReference type="SAM" id="Phobius"/>
    </source>
</evidence>
<keyword evidence="1" id="KW-1133">Transmembrane helix</keyword>
<accession>A0A369Q5H1</accession>
<comment type="caution">
    <text evidence="2">The sequence shown here is derived from an EMBL/GenBank/DDBJ whole genome shotgun (WGS) entry which is preliminary data.</text>
</comment>
<name>A0A369Q5H1_9SPHN</name>
<feature type="transmembrane region" description="Helical" evidence="1">
    <location>
        <begin position="113"/>
        <end position="134"/>
    </location>
</feature>
<organism evidence="2 3">
    <name type="scientific">Alteripontixanthobacter maritimus</name>
    <dbReference type="NCBI Taxonomy" id="2161824"/>
    <lineage>
        <taxon>Bacteria</taxon>
        <taxon>Pseudomonadati</taxon>
        <taxon>Pseudomonadota</taxon>
        <taxon>Alphaproteobacteria</taxon>
        <taxon>Sphingomonadales</taxon>
        <taxon>Erythrobacteraceae</taxon>
        <taxon>Alteripontixanthobacter</taxon>
    </lineage>
</organism>
<keyword evidence="1" id="KW-0812">Transmembrane</keyword>
<reference evidence="2 3" key="1">
    <citation type="submission" date="2018-04" db="EMBL/GenBank/DDBJ databases">
        <title>Altererythrobacter sp. HME9302 genome sequencing and assembly.</title>
        <authorList>
            <person name="Kang H."/>
            <person name="Kim H."/>
            <person name="Joh K."/>
        </authorList>
    </citation>
    <scope>NUCLEOTIDE SEQUENCE [LARGE SCALE GENOMIC DNA]</scope>
    <source>
        <strain evidence="2 3">HME9302</strain>
    </source>
</reference>
<sequence length="205" mass="20529">MTFNHMNAARTVAAALVVTVITQVLYVTGIVGGGSEAASVRMVWTTEMAMFTILAVIGIAMAARDERSPLAWAAIAVAGFVNVLQTGMGLAMFPPASAAGEGLEPLMGTVVAGAFFLYFHGKALIGLAAIGFGLRAWASGTFAAKAIGGLGVLAGMAAAVLNLLGMAGGMRWAQPAGASGTAAAAVLALLLVLIVRAPSPKKVTA</sequence>
<evidence type="ECO:0000313" key="2">
    <source>
        <dbReference type="EMBL" id="RDC59732.1"/>
    </source>
</evidence>
<keyword evidence="3" id="KW-1185">Reference proteome</keyword>
<proteinExistence type="predicted"/>
<feature type="transmembrane region" description="Helical" evidence="1">
    <location>
        <begin position="12"/>
        <end position="31"/>
    </location>
</feature>
<protein>
    <recommendedName>
        <fullName evidence="4">Thiamine biosynthesis protein ThiC</fullName>
    </recommendedName>
</protein>
<feature type="transmembrane region" description="Helical" evidence="1">
    <location>
        <begin position="43"/>
        <end position="63"/>
    </location>
</feature>